<evidence type="ECO:0000256" key="2">
    <source>
        <dbReference type="SAM" id="Phobius"/>
    </source>
</evidence>
<feature type="transmembrane region" description="Helical" evidence="2">
    <location>
        <begin position="20"/>
        <end position="38"/>
    </location>
</feature>
<keyword evidence="2" id="KW-0812">Transmembrane</keyword>
<evidence type="ECO:0000313" key="5">
    <source>
        <dbReference type="Proteomes" id="UP000320421"/>
    </source>
</evidence>
<proteinExistence type="predicted"/>
<keyword evidence="5" id="KW-1185">Reference proteome</keyword>
<accession>A0A517PGG8</accession>
<dbReference type="Gene3D" id="2.60.40.10">
    <property type="entry name" value="Immunoglobulins"/>
    <property type="match status" value="1"/>
</dbReference>
<protein>
    <submittedName>
        <fullName evidence="4">Methicillin resistance mecR1 protein</fullName>
    </submittedName>
</protein>
<gene>
    <name evidence="4" type="primary">mecR1_1</name>
    <name evidence="4" type="ORF">HG66A1_02190</name>
</gene>
<evidence type="ECO:0000256" key="1">
    <source>
        <dbReference type="SAM" id="MobiDB-lite"/>
    </source>
</evidence>
<keyword evidence="2" id="KW-1133">Transmembrane helix</keyword>
<dbReference type="PANTHER" id="PTHR34978:SF3">
    <property type="entry name" value="SLR0241 PROTEIN"/>
    <property type="match status" value="1"/>
</dbReference>
<evidence type="ECO:0000259" key="3">
    <source>
        <dbReference type="Pfam" id="PF05569"/>
    </source>
</evidence>
<dbReference type="InterPro" id="IPR008969">
    <property type="entry name" value="CarboxyPept-like_regulatory"/>
</dbReference>
<evidence type="ECO:0000313" key="4">
    <source>
        <dbReference type="EMBL" id="QDT18458.1"/>
    </source>
</evidence>
<dbReference type="CDD" id="cd07341">
    <property type="entry name" value="M56_BlaR1_MecR1_like"/>
    <property type="match status" value="1"/>
</dbReference>
<dbReference type="Pfam" id="PF05569">
    <property type="entry name" value="Peptidase_M56"/>
    <property type="match status" value="1"/>
</dbReference>
<name>A0A517PGG8_9PLAN</name>
<feature type="transmembrane region" description="Helical" evidence="2">
    <location>
        <begin position="366"/>
        <end position="385"/>
    </location>
</feature>
<dbReference type="RefSeq" id="WP_197996931.1">
    <property type="nucleotide sequence ID" value="NZ_CP036266.1"/>
</dbReference>
<feature type="transmembrane region" description="Helical" evidence="2">
    <location>
        <begin position="162"/>
        <end position="192"/>
    </location>
</feature>
<dbReference type="InterPro" id="IPR008756">
    <property type="entry name" value="Peptidase_M56"/>
</dbReference>
<feature type="compositionally biased region" description="Polar residues" evidence="1">
    <location>
        <begin position="391"/>
        <end position="406"/>
    </location>
</feature>
<keyword evidence="2" id="KW-0472">Membrane</keyword>
<dbReference type="InterPro" id="IPR013783">
    <property type="entry name" value="Ig-like_fold"/>
</dbReference>
<dbReference type="AlphaFoldDB" id="A0A517PGG8"/>
<sequence>MSSTLNWLMGSSDGLSNSALLILIRLTLILMVAWLCHCACSRWNPRLRILLWRMTAASLIIVTVLSLLPYRLQLALLPAASPVVEVDEVVEPPDLNETAAARELTVPVSGPLSRDIVLSDRGLTPLNERPPIEDTAATQASIVENAGTQETVLTASWFPTGLLGYACVIWALGVALLTLSWLGGVLSLVALYRRAIPVPAEIQDQAEAIAAQLGYLKSIDVRCSEEVQTPFIVGAWRPGVLIPVQQCAAAERQELQASLAHEIAHCRGNDLRWHHLFTLLQILLWFHPLMWRTRVVHADACDELCDLKAAGYLGDDKLYGRLLAGLALRVAERNRSAALAMARRSQVRKRIEAVSRNRASRGLNRWQAGSMLTTAVAMVVLLGVVRISRAQEQPSEAKDQPQTVQVKESEQAQGVKETLSGTGEPGATVKLYRYPEGYAKPVFQGETTIDDRGHFTFQDVQMPGEGGRLTMVATKAGYSSAMWSMWPEYQRPKLSLRMKSDTAALSGTITDENGNPVADAVVTLQSSQYPIPGFRMAKTDSQGRYTIKDLAAWNSDKSNTKSPSNKKGYTVTRCLFRVHHADYPITIASYSQLPQTVDVTLHPPAIVEGQVVDLVTGEPLADVEVHAQGIARYGGFTTRTDANGNYKLRMTTDYYNIWAVAPERMPLAIKALKVMEGQRQAGRDIPMARGGYVTGKVIDPATDQPIDGDKLKMQVAHHGPARPMTGAAVTSTRVQADGTYRLHVAPGRNYIYLMNGSSTPGYLKVGDGQTVHRDIVIGELAEKPQVPDPDLMLRGKLMRAALVDDQRESPPAGIEEDEAKLPPKESVGKLLAELKELNSGSDRFSDEWANQLRKIAVLGPDVVPELVAELDQTSDDMLLRCLGFILRAIGDKRAVPGLIRAIPKTLIRPGSDMGLQIRETDVALLKFMQQHDLSQQHRGSEYGFGRPVREIFGALESLTGQNFGDQELNHIFLNEYDFPSQKQAKAALFHQVAARWAQWWEKHAQEFTDAPAFYQVNLPPLPAPTATDSIPSSALLKTKSGTSGWVLQSIRSAPEGLVFYDLDTGRATALPKRWRDQKLSDGLFKEIREWAAGQGYDMLGDEIKGEEGQTQFVLRPIGLRTWELPKSRWKESLEQASIDALQAEGRANQQDLLVSFDPETNQARPLDTVTFFYITREGTPGILYVGIEVQDDSLKPGGFMTGDNELNPVAFRKGRRFGLNRLVTGANLFRGR</sequence>
<feature type="domain" description="Peptidase M56" evidence="3">
    <location>
        <begin position="131"/>
        <end position="353"/>
    </location>
</feature>
<dbReference type="SUPFAM" id="SSF49464">
    <property type="entry name" value="Carboxypeptidase regulatory domain-like"/>
    <property type="match status" value="2"/>
</dbReference>
<dbReference type="EMBL" id="CP036266">
    <property type="protein sequence ID" value="QDT18458.1"/>
    <property type="molecule type" value="Genomic_DNA"/>
</dbReference>
<dbReference type="InterPro" id="IPR052173">
    <property type="entry name" value="Beta-lactam_resp_regulator"/>
</dbReference>
<dbReference type="PANTHER" id="PTHR34978">
    <property type="entry name" value="POSSIBLE SENSOR-TRANSDUCER PROTEIN BLAR"/>
    <property type="match status" value="1"/>
</dbReference>
<dbReference type="Gene3D" id="2.60.40.1120">
    <property type="entry name" value="Carboxypeptidase-like, regulatory domain"/>
    <property type="match status" value="2"/>
</dbReference>
<organism evidence="4 5">
    <name type="scientific">Gimesia chilikensis</name>
    <dbReference type="NCBI Taxonomy" id="2605989"/>
    <lineage>
        <taxon>Bacteria</taxon>
        <taxon>Pseudomonadati</taxon>
        <taxon>Planctomycetota</taxon>
        <taxon>Planctomycetia</taxon>
        <taxon>Planctomycetales</taxon>
        <taxon>Planctomycetaceae</taxon>
        <taxon>Gimesia</taxon>
    </lineage>
</organism>
<feature type="transmembrane region" description="Helical" evidence="2">
    <location>
        <begin position="50"/>
        <end position="68"/>
    </location>
</feature>
<dbReference type="Proteomes" id="UP000320421">
    <property type="component" value="Chromosome"/>
</dbReference>
<feature type="region of interest" description="Disordered" evidence="1">
    <location>
        <begin position="391"/>
        <end position="422"/>
    </location>
</feature>
<reference evidence="4 5" key="1">
    <citation type="submission" date="2019-02" db="EMBL/GenBank/DDBJ databases">
        <title>Deep-cultivation of Planctomycetes and their phenomic and genomic characterization uncovers novel biology.</title>
        <authorList>
            <person name="Wiegand S."/>
            <person name="Jogler M."/>
            <person name="Boedeker C."/>
            <person name="Pinto D."/>
            <person name="Vollmers J."/>
            <person name="Rivas-Marin E."/>
            <person name="Kohn T."/>
            <person name="Peeters S.H."/>
            <person name="Heuer A."/>
            <person name="Rast P."/>
            <person name="Oberbeckmann S."/>
            <person name="Bunk B."/>
            <person name="Jeske O."/>
            <person name="Meyerdierks A."/>
            <person name="Storesund J.E."/>
            <person name="Kallscheuer N."/>
            <person name="Luecker S."/>
            <person name="Lage O.M."/>
            <person name="Pohl T."/>
            <person name="Merkel B.J."/>
            <person name="Hornburger P."/>
            <person name="Mueller R.-W."/>
            <person name="Bruemmer F."/>
            <person name="Labrenz M."/>
            <person name="Spormann A.M."/>
            <person name="Op den Camp H."/>
            <person name="Overmann J."/>
            <person name="Amann R."/>
            <person name="Jetten M.S.M."/>
            <person name="Mascher T."/>
            <person name="Medema M.H."/>
            <person name="Devos D.P."/>
            <person name="Kaster A.-K."/>
            <person name="Ovreas L."/>
            <person name="Rohde M."/>
            <person name="Galperin M.Y."/>
            <person name="Jogler C."/>
        </authorList>
    </citation>
    <scope>NUCLEOTIDE SEQUENCE [LARGE SCALE GENOMIC DNA]</scope>
    <source>
        <strain evidence="4 5">HG66A1</strain>
    </source>
</reference>